<evidence type="ECO:0000313" key="5">
    <source>
        <dbReference type="Proteomes" id="UP000572817"/>
    </source>
</evidence>
<dbReference type="OrthoDB" id="5958943at2759"/>
<dbReference type="GO" id="GO:0006631">
    <property type="term" value="P:fatty acid metabolic process"/>
    <property type="evidence" value="ECO:0007669"/>
    <property type="project" value="InterPro"/>
</dbReference>
<dbReference type="Gene3D" id="2.120.10.30">
    <property type="entry name" value="TolB, C-terminal domain"/>
    <property type="match status" value="1"/>
</dbReference>
<evidence type="ECO:0008006" key="6">
    <source>
        <dbReference type="Google" id="ProtNLM"/>
    </source>
</evidence>
<evidence type="ECO:0000313" key="4">
    <source>
        <dbReference type="EMBL" id="KAF4304212.1"/>
    </source>
</evidence>
<organism evidence="4 5">
    <name type="scientific">Botryosphaeria dothidea</name>
    <dbReference type="NCBI Taxonomy" id="55169"/>
    <lineage>
        <taxon>Eukaryota</taxon>
        <taxon>Fungi</taxon>
        <taxon>Dikarya</taxon>
        <taxon>Ascomycota</taxon>
        <taxon>Pezizomycotina</taxon>
        <taxon>Dothideomycetes</taxon>
        <taxon>Dothideomycetes incertae sedis</taxon>
        <taxon>Botryosphaeriales</taxon>
        <taxon>Botryosphaeriaceae</taxon>
        <taxon>Botryosphaeria</taxon>
    </lineage>
</organism>
<reference evidence="4" key="1">
    <citation type="submission" date="2020-04" db="EMBL/GenBank/DDBJ databases">
        <title>Genome Assembly and Annotation of Botryosphaeria dothidea sdau 11-99, a Latent Pathogen of Apple Fruit Ring Rot in China.</title>
        <authorList>
            <person name="Yu C."/>
            <person name="Diao Y."/>
            <person name="Lu Q."/>
            <person name="Zhao J."/>
            <person name="Cui S."/>
            <person name="Peng C."/>
            <person name="He B."/>
            <person name="Liu H."/>
        </authorList>
    </citation>
    <scope>NUCLEOTIDE SEQUENCE [LARGE SCALE GENOMIC DNA]</scope>
    <source>
        <strain evidence="4">Sdau11-99</strain>
    </source>
</reference>
<dbReference type="PANTHER" id="PTHR48075:SF3">
    <property type="entry name" value="3-HYDROXYACYL-COA DEHYDROGENASE"/>
    <property type="match status" value="1"/>
</dbReference>
<dbReference type="EMBL" id="WWBZ02000051">
    <property type="protein sequence ID" value="KAF4304212.1"/>
    <property type="molecule type" value="Genomic_DNA"/>
</dbReference>
<dbReference type="PANTHER" id="PTHR48075">
    <property type="entry name" value="3-HYDROXYACYL-COA DEHYDROGENASE FAMILY PROTEIN"/>
    <property type="match status" value="1"/>
</dbReference>
<keyword evidence="5" id="KW-1185">Reference proteome</keyword>
<dbReference type="SMART" id="SM00135">
    <property type="entry name" value="LY"/>
    <property type="match status" value="2"/>
</dbReference>
<dbReference type="SUPFAM" id="SSF101898">
    <property type="entry name" value="NHL repeat"/>
    <property type="match status" value="1"/>
</dbReference>
<name>A0A8H4N635_9PEZI</name>
<gene>
    <name evidence="4" type="ORF">GTA08_BOTSDO08520</name>
</gene>
<dbReference type="SUPFAM" id="SSF48179">
    <property type="entry name" value="6-phosphogluconate dehydrogenase C-terminal domain-like"/>
    <property type="match status" value="1"/>
</dbReference>
<keyword evidence="1" id="KW-0560">Oxidoreductase</keyword>
<accession>A0A8H4N635</accession>
<dbReference type="Pfam" id="PF00725">
    <property type="entry name" value="3HCDH"/>
    <property type="match status" value="1"/>
</dbReference>
<evidence type="ECO:0000259" key="3">
    <source>
        <dbReference type="Pfam" id="PF02737"/>
    </source>
</evidence>
<dbReference type="InterPro" id="IPR008927">
    <property type="entry name" value="6-PGluconate_DH-like_C_sf"/>
</dbReference>
<dbReference type="SUPFAM" id="SSF51735">
    <property type="entry name" value="NAD(P)-binding Rossmann-fold domains"/>
    <property type="match status" value="1"/>
</dbReference>
<dbReference type="Pfam" id="PF02737">
    <property type="entry name" value="3HCDH_N"/>
    <property type="match status" value="1"/>
</dbReference>
<dbReference type="Gene3D" id="3.40.50.720">
    <property type="entry name" value="NAD(P)-binding Rossmann-like Domain"/>
    <property type="match status" value="1"/>
</dbReference>
<evidence type="ECO:0000259" key="2">
    <source>
        <dbReference type="Pfam" id="PF00725"/>
    </source>
</evidence>
<dbReference type="GO" id="GO:0070403">
    <property type="term" value="F:NAD+ binding"/>
    <property type="evidence" value="ECO:0007669"/>
    <property type="project" value="InterPro"/>
</dbReference>
<dbReference type="Gene3D" id="1.10.1040.10">
    <property type="entry name" value="N-(1-d-carboxylethyl)-l-norvaline Dehydrogenase, domain 2"/>
    <property type="match status" value="1"/>
</dbReference>
<dbReference type="InterPro" id="IPR011042">
    <property type="entry name" value="6-blade_b-propeller_TolB-like"/>
</dbReference>
<dbReference type="InterPro" id="IPR000033">
    <property type="entry name" value="LDLR_classB_rpt"/>
</dbReference>
<dbReference type="InterPro" id="IPR006176">
    <property type="entry name" value="3-OHacyl-CoA_DH_NAD-bd"/>
</dbReference>
<dbReference type="GO" id="GO:0016616">
    <property type="term" value="F:oxidoreductase activity, acting on the CH-OH group of donors, NAD or NADP as acceptor"/>
    <property type="evidence" value="ECO:0007669"/>
    <property type="project" value="InterPro"/>
</dbReference>
<feature type="domain" description="3-hydroxyacyl-CoA dehydrogenase NAD binding" evidence="3">
    <location>
        <begin position="16"/>
        <end position="184"/>
    </location>
</feature>
<protein>
    <recommendedName>
        <fullName evidence="6">3-hydroxyacyl-nad binding protein</fullName>
    </recommendedName>
</protein>
<evidence type="ECO:0000256" key="1">
    <source>
        <dbReference type="ARBA" id="ARBA00023002"/>
    </source>
</evidence>
<comment type="caution">
    <text evidence="4">The sequence shown here is derived from an EMBL/GenBank/DDBJ whole genome shotgun (WGS) entry which is preliminary data.</text>
</comment>
<dbReference type="InterPro" id="IPR036291">
    <property type="entry name" value="NAD(P)-bd_dom_sf"/>
</dbReference>
<dbReference type="Proteomes" id="UP000572817">
    <property type="component" value="Unassembled WGS sequence"/>
</dbReference>
<sequence length="800" mass="87506">MSETWSPPDSYTSRPVAILGGGVLGRRIACCWASAGYTVHIRDPSPQQRHDALAYIQENVASYAQVTGCQTPGSAFAFEDLPTTVSNAWLVFEAVPEKLLIKIDTFADLEVLAPQDAILCSNSSSYKSGEMLEKVSEATQKRILNTHYMMPPNNRLVELMTDGHTEPAIFPFLVERHREAGLKPYVAGAESTGFIFNRVWAAIKREFLMIMDEGVSTPTQLDEVWKIMFGSRQGPCEMMDDVGLDTVAFIEGHYIKERSLPRSHLDFLEQNYVSQGKLGVKSEEGGFYQHQHETAASSTPNQPSVLVLDLGLSQPLNGSKNYAEVSRRGRVLEVSPDGKSVQTLVSGQQLPDGIVLHKPSQRLYWTNMGIPSQNDGHVMSSNRDGSDVKHVVPPGHIHTPKQLAIDAAAHKLYIADREGLRIHRCNLDGSALETLVQTGDVARAAHRADHTRWCVGIAVAPALGRFFWTQKGGSKAGEGRVFSARIDMPAGGVAAARPDVRCLLDALPEPVDLDYDERSGSLLWTDRGEVPFGNTLSKLKVDSLGDAAATKEDYEIVVQNFDEAIGLKVDAEAGFCYVADIGGSIWRCGQDGTRTKIYEDKNCAFTGLDLARYVTTFIPGRAPVPQNGQLFLWPGMSNGTGDLVQTTIEDYRDGNAWCGATEGQWCIRASLFGSFGQKDANASAISGDQKIRIEYNLMADGTTWEQIVTDADSGENLSYFAYDSGPYMRGYGTGTECQNDCSGTIEQQKYLNTVITLADADLTFGSTVGSSQGATYSELKQTEDGKIWTIDEIIVPPMQK</sequence>
<dbReference type="InterPro" id="IPR006108">
    <property type="entry name" value="3HC_DH_C"/>
</dbReference>
<proteinExistence type="predicted"/>
<dbReference type="InterPro" id="IPR013328">
    <property type="entry name" value="6PGD_dom2"/>
</dbReference>
<dbReference type="AlphaFoldDB" id="A0A8H4N635"/>
<feature type="domain" description="3-hydroxyacyl-CoA dehydrogenase C-terminal" evidence="2">
    <location>
        <begin position="193"/>
        <end position="288"/>
    </location>
</feature>